<sequence length="471" mass="53103">MHQCKSLNKIKEVIHSCLDNKGGLVELLNKCKLSIFSLTTVRIESSDTKGRFEDSSLVDIDCWPQLTFFFKPLSAILSSSSLCQVISGLSRGFHSGLTYIVAHFPSADGSGHEVHFLELSGNDTLECILEIPISGSLMEHSDFIWKITRCIFHRRPDHGECLHPTLTSALLVDESSPEVCILYLLMVLGFLWPFYDWDRVLSRVPPIETPLCAFWCYIAPFVLNRFSRLHCCSDRLEVNFLTEFRRLCMRLSVPTVAGQGCLQAVRFLESTSFHGDSTVLDVVGGFLLPHVDDASDFISHCSTSLRLDIMQSQALCTLLSDFDPRFITALFGSTSLLQAHMRDLVRFSGIQGDNEISQWLRFALPLYQDCLYQLRDDSPDVRCVFQVKGTGADRLIAHEVECFLRRQRTAELCTASLALLARRACRGALRRHLDRTPLPRCALSQYIEQLPVPAKFKCMLLSNGCDTSTLF</sequence>
<dbReference type="AlphaFoldDB" id="A0A0R3U9P2"/>
<dbReference type="Proteomes" id="UP000267029">
    <property type="component" value="Unassembled WGS sequence"/>
</dbReference>
<dbReference type="EMBL" id="UXSR01000900">
    <property type="protein sequence ID" value="VDD77638.1"/>
    <property type="molecule type" value="Genomic_DNA"/>
</dbReference>
<keyword evidence="2" id="KW-1185">Reference proteome</keyword>
<reference evidence="3" key="2">
    <citation type="submission" date="2019-11" db="UniProtKB">
        <authorList>
            <consortium name="WormBaseParasite"/>
        </authorList>
    </citation>
    <scope>IDENTIFICATION</scope>
</reference>
<proteinExistence type="predicted"/>
<name>A0A0R3U9P2_MESCO</name>
<dbReference type="WBParaSite" id="MCU_011373-RA">
    <property type="protein sequence ID" value="MCU_011373-RA"/>
    <property type="gene ID" value="MCU_011373"/>
</dbReference>
<evidence type="ECO:0000313" key="3">
    <source>
        <dbReference type="WBParaSite" id="MCU_011373-RA"/>
    </source>
</evidence>
<protein>
    <submittedName>
        <fullName evidence="3">Mab-21 domain-containing protein</fullName>
    </submittedName>
</protein>
<accession>A0A0R3U9P2</accession>
<gene>
    <name evidence="1" type="ORF">MCOS_LOCUS3641</name>
</gene>
<evidence type="ECO:0000313" key="1">
    <source>
        <dbReference type="EMBL" id="VDD77638.1"/>
    </source>
</evidence>
<organism evidence="3">
    <name type="scientific">Mesocestoides corti</name>
    <name type="common">Flatworm</name>
    <dbReference type="NCBI Taxonomy" id="53468"/>
    <lineage>
        <taxon>Eukaryota</taxon>
        <taxon>Metazoa</taxon>
        <taxon>Spiralia</taxon>
        <taxon>Lophotrochozoa</taxon>
        <taxon>Platyhelminthes</taxon>
        <taxon>Cestoda</taxon>
        <taxon>Eucestoda</taxon>
        <taxon>Cyclophyllidea</taxon>
        <taxon>Mesocestoididae</taxon>
        <taxon>Mesocestoides</taxon>
    </lineage>
</organism>
<evidence type="ECO:0000313" key="2">
    <source>
        <dbReference type="Proteomes" id="UP000267029"/>
    </source>
</evidence>
<reference evidence="1 2" key="1">
    <citation type="submission" date="2018-10" db="EMBL/GenBank/DDBJ databases">
        <authorList>
            <consortium name="Pathogen Informatics"/>
        </authorList>
    </citation>
    <scope>NUCLEOTIDE SEQUENCE [LARGE SCALE GENOMIC DNA]</scope>
</reference>